<dbReference type="InterPro" id="IPR046487">
    <property type="entry name" value="DUF6580"/>
</dbReference>
<feature type="transmembrane region" description="Helical" evidence="1">
    <location>
        <begin position="150"/>
        <end position="169"/>
    </location>
</feature>
<dbReference type="Proteomes" id="UP000006056">
    <property type="component" value="Chromosome"/>
</dbReference>
<keyword evidence="1" id="KW-0472">Membrane</keyword>
<dbReference type="AlphaFoldDB" id="I3ZC97"/>
<feature type="transmembrane region" description="Helical" evidence="1">
    <location>
        <begin position="73"/>
        <end position="95"/>
    </location>
</feature>
<dbReference type="KEGG" id="trs:Terro_0524"/>
<proteinExistence type="predicted"/>
<protein>
    <submittedName>
        <fullName evidence="2">Uncharacterized protein</fullName>
    </submittedName>
</protein>
<feature type="transmembrane region" description="Helical" evidence="1">
    <location>
        <begin position="47"/>
        <end position="67"/>
    </location>
</feature>
<sequence>MAFLVLLIAVLSRVLPHLLHTTGGNVTCVGAGLLYFGASLRGRNRAMALVAVAALAATDWWLTVYAYGYPFHIAGYVVTWLWYAAVCLGASALLQRKTILRVGVAALASSTSFFLLSNGMVWLNGNMYDHTAAGLTQCYVAALPFYRNDLASTLVFTAIFFLLPSVATVKGWAHSMGDNGAAAA</sequence>
<name>I3ZC97_TERRK</name>
<dbReference type="Pfam" id="PF20221">
    <property type="entry name" value="DUF6580"/>
    <property type="match status" value="1"/>
</dbReference>
<keyword evidence="3" id="KW-1185">Reference proteome</keyword>
<feature type="transmembrane region" description="Helical" evidence="1">
    <location>
        <begin position="22"/>
        <end position="40"/>
    </location>
</feature>
<dbReference type="RefSeq" id="WP_014784434.1">
    <property type="nucleotide sequence ID" value="NC_018014.1"/>
</dbReference>
<evidence type="ECO:0000313" key="2">
    <source>
        <dbReference type="EMBL" id="AFL86865.1"/>
    </source>
</evidence>
<dbReference type="EMBL" id="CP003379">
    <property type="protein sequence ID" value="AFL86865.1"/>
    <property type="molecule type" value="Genomic_DNA"/>
</dbReference>
<dbReference type="eggNOG" id="ENOG5032RTJ">
    <property type="taxonomic scope" value="Bacteria"/>
</dbReference>
<keyword evidence="1" id="KW-1133">Transmembrane helix</keyword>
<keyword evidence="1" id="KW-0812">Transmembrane</keyword>
<dbReference type="OrthoDB" id="9806699at2"/>
<organism evidence="2 3">
    <name type="scientific">Terriglobus roseus (strain DSM 18391 / NRRL B-41598 / KBS 63)</name>
    <dbReference type="NCBI Taxonomy" id="926566"/>
    <lineage>
        <taxon>Bacteria</taxon>
        <taxon>Pseudomonadati</taxon>
        <taxon>Acidobacteriota</taxon>
        <taxon>Terriglobia</taxon>
        <taxon>Terriglobales</taxon>
        <taxon>Acidobacteriaceae</taxon>
        <taxon>Terriglobus</taxon>
    </lineage>
</organism>
<gene>
    <name evidence="2" type="ordered locus">Terro_0524</name>
</gene>
<accession>I3ZC97</accession>
<evidence type="ECO:0000313" key="3">
    <source>
        <dbReference type="Proteomes" id="UP000006056"/>
    </source>
</evidence>
<evidence type="ECO:0000256" key="1">
    <source>
        <dbReference type="SAM" id="Phobius"/>
    </source>
</evidence>
<feature type="transmembrane region" description="Helical" evidence="1">
    <location>
        <begin position="102"/>
        <end position="123"/>
    </location>
</feature>
<dbReference type="HOGENOM" id="CLU_112910_0_0_0"/>
<dbReference type="STRING" id="926566.Terro_0524"/>
<reference evidence="2 3" key="1">
    <citation type="submission" date="2012-06" db="EMBL/GenBank/DDBJ databases">
        <title>Complete genome of Terriglobus roseus DSM 18391.</title>
        <authorList>
            <consortium name="US DOE Joint Genome Institute (JGI-PGF)"/>
            <person name="Lucas S."/>
            <person name="Copeland A."/>
            <person name="Lapidus A."/>
            <person name="Glavina del Rio T."/>
            <person name="Dalin E."/>
            <person name="Tice H."/>
            <person name="Bruce D."/>
            <person name="Goodwin L."/>
            <person name="Pitluck S."/>
            <person name="Peters L."/>
            <person name="Mikhailova N."/>
            <person name="Munk A.C.C."/>
            <person name="Kyrpides N."/>
            <person name="Mavromatis K."/>
            <person name="Ivanova N."/>
            <person name="Brettin T."/>
            <person name="Detter J.C."/>
            <person name="Han C."/>
            <person name="Larimer F."/>
            <person name="Land M."/>
            <person name="Hauser L."/>
            <person name="Markowitz V."/>
            <person name="Cheng J.-F."/>
            <person name="Hugenholtz P."/>
            <person name="Woyke T."/>
            <person name="Wu D."/>
            <person name="Brambilla E."/>
            <person name="Klenk H.-P."/>
            <person name="Eisen J.A."/>
        </authorList>
    </citation>
    <scope>NUCLEOTIDE SEQUENCE [LARGE SCALE GENOMIC DNA]</scope>
    <source>
        <strain evidence="3">DSM 18391 / NRRL B-41598 / KBS 63</strain>
    </source>
</reference>